<gene>
    <name evidence="1" type="primary">AlNc14C127G6849</name>
    <name evidence="1" type="ORF">ALNC14_077280</name>
</gene>
<organism evidence="1">
    <name type="scientific">Albugo laibachii Nc14</name>
    <dbReference type="NCBI Taxonomy" id="890382"/>
    <lineage>
        <taxon>Eukaryota</taxon>
        <taxon>Sar</taxon>
        <taxon>Stramenopiles</taxon>
        <taxon>Oomycota</taxon>
        <taxon>Peronosporomycetes</taxon>
        <taxon>Albuginales</taxon>
        <taxon>Albuginaceae</taxon>
        <taxon>Albugo</taxon>
    </lineage>
</organism>
<sequence>MANKRFVLDIARWFTKWYGDLLLSRGIMEKLGYSPSQLIEKARETSPVFNLSEESSESERCAPVSRNQEVWSSTVHDDQTTSTSREERELMETEEDRCFPLLIEKKQDDSNRVNQVLMQKLNAARKNGCLEAMLGQMKDLLFAKQDCFRLELRQDPPVDVPPLKVRIKKNIVPIRCKAR</sequence>
<evidence type="ECO:0000313" key="1">
    <source>
        <dbReference type="EMBL" id="CCA21585.1"/>
    </source>
</evidence>
<proteinExistence type="predicted"/>
<dbReference type="HOGENOM" id="CLU_1506068_0_0_1"/>
<dbReference type="AlphaFoldDB" id="F0WJY3"/>
<dbReference type="EMBL" id="FR824172">
    <property type="protein sequence ID" value="CCA21585.1"/>
    <property type="molecule type" value="Genomic_DNA"/>
</dbReference>
<reference evidence="1" key="2">
    <citation type="submission" date="2011-02" db="EMBL/GenBank/DDBJ databases">
        <authorList>
            <person name="MacLean D."/>
        </authorList>
    </citation>
    <scope>NUCLEOTIDE SEQUENCE</scope>
</reference>
<protein>
    <submittedName>
        <fullName evidence="1">AlNc14C127G6849 protein</fullName>
    </submittedName>
</protein>
<accession>F0WJY3</accession>
<reference evidence="1" key="1">
    <citation type="journal article" date="2011" name="PLoS Biol.">
        <title>Gene gain and loss during evolution of obligate parasitism in the white rust pathogen of Arabidopsis thaliana.</title>
        <authorList>
            <person name="Kemen E."/>
            <person name="Gardiner A."/>
            <person name="Schultz-Larsen T."/>
            <person name="Kemen A.C."/>
            <person name="Balmuth A.L."/>
            <person name="Robert-Seilaniantz A."/>
            <person name="Bailey K."/>
            <person name="Holub E."/>
            <person name="Studholme D.J."/>
            <person name="Maclean D."/>
            <person name="Jones J.D."/>
        </authorList>
    </citation>
    <scope>NUCLEOTIDE SEQUENCE</scope>
</reference>
<name>F0WJY3_9STRA</name>